<keyword evidence="3" id="KW-0597">Phosphoprotein</keyword>
<feature type="domain" description="Histidine kinase/HSP90-like ATPase" evidence="10">
    <location>
        <begin position="288"/>
        <end position="369"/>
    </location>
</feature>
<evidence type="ECO:0000256" key="5">
    <source>
        <dbReference type="ARBA" id="ARBA00022741"/>
    </source>
</evidence>
<dbReference type="Gene3D" id="3.30.565.10">
    <property type="entry name" value="Histidine kinase-like ATPase, C-terminal domain"/>
    <property type="match status" value="1"/>
</dbReference>
<evidence type="ECO:0000256" key="1">
    <source>
        <dbReference type="ARBA" id="ARBA00000085"/>
    </source>
</evidence>
<feature type="transmembrane region" description="Helical" evidence="9">
    <location>
        <begin position="82"/>
        <end position="106"/>
    </location>
</feature>
<keyword evidence="4" id="KW-0808">Transferase</keyword>
<dbReference type="GO" id="GO:0016301">
    <property type="term" value="F:kinase activity"/>
    <property type="evidence" value="ECO:0007669"/>
    <property type="project" value="UniProtKB-KW"/>
</dbReference>
<evidence type="ECO:0000256" key="4">
    <source>
        <dbReference type="ARBA" id="ARBA00022679"/>
    </source>
</evidence>
<evidence type="ECO:0000256" key="7">
    <source>
        <dbReference type="ARBA" id="ARBA00022840"/>
    </source>
</evidence>
<keyword evidence="8" id="KW-0902">Two-component regulatory system</keyword>
<evidence type="ECO:0000256" key="9">
    <source>
        <dbReference type="SAM" id="Phobius"/>
    </source>
</evidence>
<dbReference type="Pfam" id="PF02518">
    <property type="entry name" value="HATPase_c"/>
    <property type="match status" value="1"/>
</dbReference>
<feature type="domain" description="Signal transduction histidine kinase subgroup 3 dimerisation and phosphoacceptor" evidence="11">
    <location>
        <begin position="188"/>
        <end position="248"/>
    </location>
</feature>
<evidence type="ECO:0000259" key="10">
    <source>
        <dbReference type="Pfam" id="PF02518"/>
    </source>
</evidence>
<dbReference type="PANTHER" id="PTHR24421:SF10">
    <property type="entry name" value="NITRATE_NITRITE SENSOR PROTEIN NARQ"/>
    <property type="match status" value="1"/>
</dbReference>
<evidence type="ECO:0000313" key="13">
    <source>
        <dbReference type="Proteomes" id="UP001440984"/>
    </source>
</evidence>
<keyword evidence="7" id="KW-0067">ATP-binding</keyword>
<comment type="caution">
    <text evidence="12">The sequence shown here is derived from an EMBL/GenBank/DDBJ whole genome shotgun (WGS) entry which is preliminary data.</text>
</comment>
<accession>A0ABV0LTW7</accession>
<dbReference type="InterPro" id="IPR036890">
    <property type="entry name" value="HATPase_C_sf"/>
</dbReference>
<feature type="transmembrane region" description="Helical" evidence="9">
    <location>
        <begin position="126"/>
        <end position="150"/>
    </location>
</feature>
<evidence type="ECO:0000256" key="3">
    <source>
        <dbReference type="ARBA" id="ARBA00022553"/>
    </source>
</evidence>
<dbReference type="InterPro" id="IPR050482">
    <property type="entry name" value="Sensor_HK_TwoCompSys"/>
</dbReference>
<feature type="transmembrane region" description="Helical" evidence="9">
    <location>
        <begin position="12"/>
        <end position="35"/>
    </location>
</feature>
<keyword evidence="13" id="KW-1185">Reference proteome</keyword>
<keyword evidence="9" id="KW-1133">Transmembrane helix</keyword>
<keyword evidence="6 12" id="KW-0418">Kinase</keyword>
<reference evidence="12 13" key="1">
    <citation type="submission" date="2024-05" db="EMBL/GenBank/DDBJ databases">
        <authorList>
            <person name="Zhao H."/>
            <person name="Xu Y."/>
            <person name="Lin S."/>
            <person name="Spain J.C."/>
            <person name="Zhou N.-Y."/>
        </authorList>
    </citation>
    <scope>NUCLEOTIDE SEQUENCE [LARGE SCALE GENOMIC DNA]</scope>
    <source>
        <strain evidence="12 13">NEAU-NG30</strain>
    </source>
</reference>
<dbReference type="InterPro" id="IPR003594">
    <property type="entry name" value="HATPase_dom"/>
</dbReference>
<evidence type="ECO:0000313" key="12">
    <source>
        <dbReference type="EMBL" id="MEQ0565756.1"/>
    </source>
</evidence>
<keyword evidence="9" id="KW-0472">Membrane</keyword>
<organism evidence="12 13">
    <name type="scientific">Amycolatopsis melonis</name>
    <dbReference type="NCBI Taxonomy" id="3156488"/>
    <lineage>
        <taxon>Bacteria</taxon>
        <taxon>Bacillati</taxon>
        <taxon>Actinomycetota</taxon>
        <taxon>Actinomycetes</taxon>
        <taxon>Pseudonocardiales</taxon>
        <taxon>Pseudonocardiaceae</taxon>
        <taxon>Amycolatopsis</taxon>
    </lineage>
</organism>
<gene>
    <name evidence="12" type="ORF">ABJI51_42330</name>
</gene>
<evidence type="ECO:0000256" key="8">
    <source>
        <dbReference type="ARBA" id="ARBA00023012"/>
    </source>
</evidence>
<evidence type="ECO:0000259" key="11">
    <source>
        <dbReference type="Pfam" id="PF07730"/>
    </source>
</evidence>
<evidence type="ECO:0000256" key="6">
    <source>
        <dbReference type="ARBA" id="ARBA00022777"/>
    </source>
</evidence>
<dbReference type="Proteomes" id="UP001440984">
    <property type="component" value="Unassembled WGS sequence"/>
</dbReference>
<dbReference type="EMBL" id="JBDZYD010000023">
    <property type="protein sequence ID" value="MEQ0565756.1"/>
    <property type="molecule type" value="Genomic_DNA"/>
</dbReference>
<keyword evidence="5" id="KW-0547">Nucleotide-binding</keyword>
<dbReference type="Pfam" id="PF07730">
    <property type="entry name" value="HisKA_3"/>
    <property type="match status" value="1"/>
</dbReference>
<evidence type="ECO:0000256" key="2">
    <source>
        <dbReference type="ARBA" id="ARBA00012438"/>
    </source>
</evidence>
<dbReference type="SUPFAM" id="SSF55874">
    <property type="entry name" value="ATPase domain of HSP90 chaperone/DNA topoisomerase II/histidine kinase"/>
    <property type="match status" value="1"/>
</dbReference>
<dbReference type="RefSeq" id="WP_348956852.1">
    <property type="nucleotide sequence ID" value="NZ_JBDZYD010000023.1"/>
</dbReference>
<dbReference type="Gene3D" id="1.20.5.1930">
    <property type="match status" value="1"/>
</dbReference>
<dbReference type="InterPro" id="IPR011712">
    <property type="entry name" value="Sig_transdc_His_kin_sub3_dim/P"/>
</dbReference>
<comment type="catalytic activity">
    <reaction evidence="1">
        <text>ATP + protein L-histidine = ADP + protein N-phospho-L-histidine.</text>
        <dbReference type="EC" id="2.7.13.3"/>
    </reaction>
</comment>
<dbReference type="PANTHER" id="PTHR24421">
    <property type="entry name" value="NITRATE/NITRITE SENSOR PROTEIN NARX-RELATED"/>
    <property type="match status" value="1"/>
</dbReference>
<proteinExistence type="predicted"/>
<protein>
    <recommendedName>
        <fullName evidence="2">histidine kinase</fullName>
        <ecNumber evidence="2">2.7.13.3</ecNumber>
    </recommendedName>
</protein>
<sequence length="371" mass="39823">MIIYAARTAAGVGLGALTALAGVLYLLLGAPLLVVPASRKVVQRGARRLSELERTRLWRYLDIDNLGDYDNRRALQFLVLRTLAGLLGLGVWVCIGGGLVAAVVYIGQLVTGRAPGGQGAGSVVDWLVVAALATMAVFLCIQGITGVAALERRLAKRFLGPSRWTLLKRRMDFLATTRAEVVDAVNDERRRIERDLHDGVQQRLVALGLLLGRARRTGDSELVRQAHEESQEALRELRDVAWRVYPVALDESGLEAALESLAERAVIRVQLVYALTGSPPTPVATVAYFVVSESVTNAVKHAGATWITIDVRRRERNVVVKVTDDGCGGARISLTGGLAGLLRRVAAADGEFTVDSPPRGGTVVQAVLPCG</sequence>
<keyword evidence="9" id="KW-0812">Transmembrane</keyword>
<dbReference type="CDD" id="cd16917">
    <property type="entry name" value="HATPase_UhpB-NarQ-NarX-like"/>
    <property type="match status" value="1"/>
</dbReference>
<dbReference type="EC" id="2.7.13.3" evidence="2"/>
<name>A0ABV0LTW7_9PSEU</name>